<evidence type="ECO:0000313" key="1">
    <source>
        <dbReference type="EMBL" id="RNA70541.1"/>
    </source>
</evidence>
<reference evidence="1 2" key="1">
    <citation type="submission" date="2018-10" db="EMBL/GenBank/DDBJ databases">
        <title>Bacillus Keqinensis sp. nov., a moderately halophilic bacterium isolated from a saline-alkaline lake.</title>
        <authorList>
            <person name="Wang H."/>
        </authorList>
    </citation>
    <scope>NUCLEOTIDE SEQUENCE [LARGE SCALE GENOMIC DNA]</scope>
    <source>
        <strain evidence="1 2">KQ-3</strain>
    </source>
</reference>
<dbReference type="Proteomes" id="UP000278746">
    <property type="component" value="Unassembled WGS sequence"/>
</dbReference>
<proteinExistence type="predicted"/>
<dbReference type="AlphaFoldDB" id="A0A3M7TZ30"/>
<organism evidence="1 2">
    <name type="scientific">Alteribacter keqinensis</name>
    <dbReference type="NCBI Taxonomy" id="2483800"/>
    <lineage>
        <taxon>Bacteria</taxon>
        <taxon>Bacillati</taxon>
        <taxon>Bacillota</taxon>
        <taxon>Bacilli</taxon>
        <taxon>Bacillales</taxon>
        <taxon>Bacillaceae</taxon>
        <taxon>Alteribacter</taxon>
    </lineage>
</organism>
<comment type="caution">
    <text evidence="1">The sequence shown here is derived from an EMBL/GenBank/DDBJ whole genome shotgun (WGS) entry which is preliminary data.</text>
</comment>
<dbReference type="OrthoDB" id="2943863at2"/>
<evidence type="ECO:0000313" key="2">
    <source>
        <dbReference type="Proteomes" id="UP000278746"/>
    </source>
</evidence>
<sequence length="96" mass="11382">MHHLCKDHLYRYVLVTTQDQMQYDGIVENVDDDYLYMAVPVGEMGDSQHLRQDARFYGGYGYTPYYPPYYYGPRRRFQRLILPLAALAAISLLPYY</sequence>
<accession>A0A3M7TZ30</accession>
<gene>
    <name evidence="1" type="ORF">EBO34_01615</name>
</gene>
<dbReference type="EMBL" id="RHIB01000001">
    <property type="protein sequence ID" value="RNA70541.1"/>
    <property type="molecule type" value="Genomic_DNA"/>
</dbReference>
<name>A0A3M7TZ30_9BACI</name>
<keyword evidence="2" id="KW-1185">Reference proteome</keyword>
<protein>
    <submittedName>
        <fullName evidence="1">Uncharacterized protein</fullName>
    </submittedName>
</protein>